<evidence type="ECO:0000256" key="2">
    <source>
        <dbReference type="ARBA" id="ARBA00009463"/>
    </source>
</evidence>
<dbReference type="GO" id="GO:0006631">
    <property type="term" value="P:fatty acid metabolic process"/>
    <property type="evidence" value="ECO:0007669"/>
    <property type="project" value="InterPro"/>
</dbReference>
<comment type="similarity">
    <text evidence="2">Belongs to the 3-hydroxyacyl-CoA dehydrogenase family.</text>
</comment>
<dbReference type="SUPFAM" id="SSF51735">
    <property type="entry name" value="NAD(P)-binding Rossmann-fold domains"/>
    <property type="match status" value="1"/>
</dbReference>
<dbReference type="GO" id="GO:0070403">
    <property type="term" value="F:NAD+ binding"/>
    <property type="evidence" value="ECO:0007669"/>
    <property type="project" value="InterPro"/>
</dbReference>
<evidence type="ECO:0000259" key="6">
    <source>
        <dbReference type="Pfam" id="PF00725"/>
    </source>
</evidence>
<dbReference type="SUPFAM" id="SSF48179">
    <property type="entry name" value="6-phosphogluconate dehydrogenase C-terminal domain-like"/>
    <property type="match status" value="1"/>
</dbReference>
<comment type="caution">
    <text evidence="8">The sequence shown here is derived from an EMBL/GenBank/DDBJ whole genome shotgun (WGS) entry which is preliminary data.</text>
</comment>
<feature type="binding site" evidence="5">
    <location>
        <begin position="8"/>
        <end position="13"/>
    </location>
    <ligand>
        <name>NAD(+)</name>
        <dbReference type="ChEBI" id="CHEBI:57540"/>
    </ligand>
</feature>
<keyword evidence="5" id="KW-0520">NAD</keyword>
<dbReference type="InterPro" id="IPR006176">
    <property type="entry name" value="3-OHacyl-CoA_DH_NAD-bd"/>
</dbReference>
<feature type="binding site" evidence="5">
    <location>
        <position position="142"/>
    </location>
    <ligand>
        <name>NAD(+)</name>
        <dbReference type="ChEBI" id="CHEBI:57540"/>
    </ligand>
</feature>
<dbReference type="PIRSF" id="PIRSF000105">
    <property type="entry name" value="HCDH"/>
    <property type="match status" value="1"/>
</dbReference>
<evidence type="ECO:0000313" key="8">
    <source>
        <dbReference type="EMBL" id="MWV44655.1"/>
    </source>
</evidence>
<dbReference type="InterPro" id="IPR022694">
    <property type="entry name" value="3-OHacyl-CoA_DH"/>
</dbReference>
<accession>A0A7X3IL50</accession>
<dbReference type="InterPro" id="IPR036291">
    <property type="entry name" value="NAD(P)-bd_dom_sf"/>
</dbReference>
<dbReference type="AlphaFoldDB" id="A0A7X3IL50"/>
<evidence type="ECO:0000256" key="1">
    <source>
        <dbReference type="ARBA" id="ARBA00005086"/>
    </source>
</evidence>
<dbReference type="InterPro" id="IPR013328">
    <property type="entry name" value="6PGD_dom2"/>
</dbReference>
<evidence type="ECO:0000256" key="4">
    <source>
        <dbReference type="PIRSR" id="PIRSR000105-1"/>
    </source>
</evidence>
<evidence type="ECO:0000313" key="9">
    <source>
        <dbReference type="Proteomes" id="UP000460318"/>
    </source>
</evidence>
<dbReference type="RefSeq" id="WP_160498285.1">
    <property type="nucleotide sequence ID" value="NZ_WUBI01000002.1"/>
</dbReference>
<feature type="domain" description="3-hydroxyacyl-CoA dehydrogenase NAD binding" evidence="7">
    <location>
        <begin position="3"/>
        <end position="182"/>
    </location>
</feature>
<evidence type="ECO:0000256" key="3">
    <source>
        <dbReference type="ARBA" id="ARBA00023002"/>
    </source>
</evidence>
<organism evidence="8 9">
    <name type="scientific">Paenibacillus dendrobii</name>
    <dbReference type="NCBI Taxonomy" id="2691084"/>
    <lineage>
        <taxon>Bacteria</taxon>
        <taxon>Bacillati</taxon>
        <taxon>Bacillota</taxon>
        <taxon>Bacilli</taxon>
        <taxon>Bacillales</taxon>
        <taxon>Paenibacillaceae</taxon>
        <taxon>Paenibacillus</taxon>
    </lineage>
</organism>
<proteinExistence type="inferred from homology"/>
<feature type="domain" description="3-hydroxyacyl-CoA dehydrogenase C-terminal" evidence="6">
    <location>
        <begin position="185"/>
        <end position="281"/>
    </location>
</feature>
<evidence type="ECO:0000256" key="5">
    <source>
        <dbReference type="PIRSR" id="PIRSR000105-2"/>
    </source>
</evidence>
<evidence type="ECO:0000259" key="7">
    <source>
        <dbReference type="Pfam" id="PF02737"/>
    </source>
</evidence>
<gene>
    <name evidence="8" type="ORF">GRF59_13635</name>
</gene>
<keyword evidence="3" id="KW-0560">Oxidoreductase</keyword>
<dbReference type="FunFam" id="3.40.50.720:FF:000009">
    <property type="entry name" value="Fatty oxidation complex, alpha subunit"/>
    <property type="match status" value="1"/>
</dbReference>
<dbReference type="PANTHER" id="PTHR48075:SF5">
    <property type="entry name" value="3-HYDROXYBUTYRYL-COA DEHYDROGENASE"/>
    <property type="match status" value="1"/>
</dbReference>
<protein>
    <submittedName>
        <fullName evidence="8">3-hydroxybutyryl-CoA dehydrogenase</fullName>
    </submittedName>
</protein>
<dbReference type="Pfam" id="PF02737">
    <property type="entry name" value="3HCDH_N"/>
    <property type="match status" value="1"/>
</dbReference>
<name>A0A7X3IL50_9BACL</name>
<comment type="pathway">
    <text evidence="1">Lipid metabolism; butanoate metabolism.</text>
</comment>
<dbReference type="EMBL" id="WUBI01000002">
    <property type="protein sequence ID" value="MWV44655.1"/>
    <property type="molecule type" value="Genomic_DNA"/>
</dbReference>
<keyword evidence="9" id="KW-1185">Reference proteome</keyword>
<feature type="binding site" evidence="5">
    <location>
        <position position="91"/>
    </location>
    <ligand>
        <name>NAD(+)</name>
        <dbReference type="ChEBI" id="CHEBI:57540"/>
    </ligand>
</feature>
<dbReference type="InterPro" id="IPR008927">
    <property type="entry name" value="6-PGluconate_DH-like_C_sf"/>
</dbReference>
<dbReference type="Gene3D" id="1.10.1040.10">
    <property type="entry name" value="N-(1-d-carboxylethyl)-l-norvaline Dehydrogenase, domain 2"/>
    <property type="match status" value="1"/>
</dbReference>
<reference evidence="8 9" key="1">
    <citation type="submission" date="2019-12" db="EMBL/GenBank/DDBJ databases">
        <title>Paenibacillus sp. nov., an endophytic bacterium isolated from the stem of Dendrobium.</title>
        <authorList>
            <person name="Zhao R."/>
        </authorList>
    </citation>
    <scope>NUCLEOTIDE SEQUENCE [LARGE SCALE GENOMIC DNA]</scope>
    <source>
        <strain evidence="8 9">HJL G12</strain>
    </source>
</reference>
<dbReference type="InterPro" id="IPR006108">
    <property type="entry name" value="3HC_DH_C"/>
</dbReference>
<feature type="binding site" evidence="5">
    <location>
        <position position="273"/>
    </location>
    <ligand>
        <name>NAD(+)</name>
        <dbReference type="ChEBI" id="CHEBI:57540"/>
    </ligand>
</feature>
<dbReference type="GO" id="GO:0016616">
    <property type="term" value="F:oxidoreductase activity, acting on the CH-OH group of donors, NAD or NADP as acceptor"/>
    <property type="evidence" value="ECO:0007669"/>
    <property type="project" value="InterPro"/>
</dbReference>
<sequence>MDKVGVIGAGVMGIGVAQNLAQSGFYVKLVDLNEEILEKAKREIYDHVRFHQFYSQDKESFDPSEVLSRIETDVDLEVVSDCEFIVENATEKWDVKEKIYPRLDNICSESAIFAVNTSCISITKIGALTNRPDRILGIHFMNPVPLKPTVEAIRGVYTSDETIEQAGSILSRMGKKYILVNDMPGFVSNRVLMLTINEAIWLVQDQVAKPEDVDAIFKECFGHASGPLETGDLIGLDTILYSLEVLYESYQDPKFRACPLLRQMVAAGKNGRKSGQGFYTYYSHNS</sequence>
<dbReference type="Gene3D" id="3.40.50.720">
    <property type="entry name" value="NAD(P)-binding Rossmann-like Domain"/>
    <property type="match status" value="1"/>
</dbReference>
<feature type="binding site" evidence="5">
    <location>
        <position position="31"/>
    </location>
    <ligand>
        <name>NAD(+)</name>
        <dbReference type="ChEBI" id="CHEBI:57540"/>
    </ligand>
</feature>
<feature type="site" description="Important for catalytic activity" evidence="4">
    <location>
        <position position="139"/>
    </location>
</feature>
<dbReference type="PANTHER" id="PTHR48075">
    <property type="entry name" value="3-HYDROXYACYL-COA DEHYDROGENASE FAMILY PROTEIN"/>
    <property type="match status" value="1"/>
</dbReference>
<feature type="binding site" evidence="5">
    <location>
        <position position="96"/>
    </location>
    <ligand>
        <name>NAD(+)</name>
        <dbReference type="ChEBI" id="CHEBI:57540"/>
    </ligand>
</feature>
<dbReference type="Pfam" id="PF00725">
    <property type="entry name" value="3HCDH"/>
    <property type="match status" value="1"/>
</dbReference>
<feature type="binding site" evidence="5">
    <location>
        <position position="118"/>
    </location>
    <ligand>
        <name>NAD(+)</name>
        <dbReference type="ChEBI" id="CHEBI:57540"/>
    </ligand>
</feature>
<dbReference type="Proteomes" id="UP000460318">
    <property type="component" value="Unassembled WGS sequence"/>
</dbReference>